<protein>
    <submittedName>
        <fullName evidence="1">Uncharacterized protein</fullName>
    </submittedName>
</protein>
<name>A0A645DXC6_9ZZZZ</name>
<comment type="caution">
    <text evidence="1">The sequence shown here is derived from an EMBL/GenBank/DDBJ whole genome shotgun (WGS) entry which is preliminary data.</text>
</comment>
<proteinExistence type="predicted"/>
<organism evidence="1">
    <name type="scientific">bioreactor metagenome</name>
    <dbReference type="NCBI Taxonomy" id="1076179"/>
    <lineage>
        <taxon>unclassified sequences</taxon>
        <taxon>metagenomes</taxon>
        <taxon>ecological metagenomes</taxon>
    </lineage>
</organism>
<accession>A0A645DXC6</accession>
<gene>
    <name evidence="1" type="ORF">SDC9_141329</name>
</gene>
<evidence type="ECO:0000313" key="1">
    <source>
        <dbReference type="EMBL" id="MPM94184.1"/>
    </source>
</evidence>
<dbReference type="EMBL" id="VSSQ01040861">
    <property type="protein sequence ID" value="MPM94184.1"/>
    <property type="molecule type" value="Genomic_DNA"/>
</dbReference>
<dbReference type="AlphaFoldDB" id="A0A645DXC6"/>
<reference evidence="1" key="1">
    <citation type="submission" date="2019-08" db="EMBL/GenBank/DDBJ databases">
        <authorList>
            <person name="Kucharzyk K."/>
            <person name="Murdoch R.W."/>
            <person name="Higgins S."/>
            <person name="Loffler F."/>
        </authorList>
    </citation>
    <scope>NUCLEOTIDE SEQUENCE</scope>
</reference>
<sequence length="112" mass="12530">MKKIIIVVFFIIAILSLYSGTAYLKEQSNVKRAAWEQLGPEAKNFIKGNWRSGKVRKVTLSPSMGDISDEAYIGKEIYVVSFTTKEDNPTRNTVGLFASIEDYKVIGTGYVD</sequence>